<accession>A0A1X7LSI8</accession>
<dbReference type="Proteomes" id="UP000193228">
    <property type="component" value="Unassembled WGS sequence"/>
</dbReference>
<evidence type="ECO:0000313" key="2">
    <source>
        <dbReference type="EMBL" id="SMG56858.1"/>
    </source>
</evidence>
<organism evidence="2 3">
    <name type="scientific">Paraburkholderia susongensis</name>
    <dbReference type="NCBI Taxonomy" id="1515439"/>
    <lineage>
        <taxon>Bacteria</taxon>
        <taxon>Pseudomonadati</taxon>
        <taxon>Pseudomonadota</taxon>
        <taxon>Betaproteobacteria</taxon>
        <taxon>Burkholderiales</taxon>
        <taxon>Burkholderiaceae</taxon>
        <taxon>Paraburkholderia</taxon>
    </lineage>
</organism>
<dbReference type="EMBL" id="FXAT01000009">
    <property type="protein sequence ID" value="SMG56858.1"/>
    <property type="molecule type" value="Genomic_DNA"/>
</dbReference>
<evidence type="ECO:0000313" key="3">
    <source>
        <dbReference type="Proteomes" id="UP000193228"/>
    </source>
</evidence>
<feature type="region of interest" description="Disordered" evidence="1">
    <location>
        <begin position="26"/>
        <end position="47"/>
    </location>
</feature>
<keyword evidence="3" id="KW-1185">Reference proteome</keyword>
<evidence type="ECO:0000256" key="1">
    <source>
        <dbReference type="SAM" id="MobiDB-lite"/>
    </source>
</evidence>
<protein>
    <submittedName>
        <fullName evidence="2">Uncharacterized protein</fullName>
    </submittedName>
</protein>
<name>A0A1X7LSI8_9BURK</name>
<sequence length="47" mass="4965">MIGYGPGHVKAHGQISMVQRGRMDCGHRAGGMCDGRRQAAESKVPVA</sequence>
<proteinExistence type="predicted"/>
<gene>
    <name evidence="2" type="ORF">SAMN06265784_1094</name>
</gene>
<dbReference type="STRING" id="1515439.SAMN06265784_1094"/>
<reference evidence="3" key="1">
    <citation type="submission" date="2017-04" db="EMBL/GenBank/DDBJ databases">
        <authorList>
            <person name="Varghese N."/>
            <person name="Submissions S."/>
        </authorList>
    </citation>
    <scope>NUCLEOTIDE SEQUENCE [LARGE SCALE GENOMIC DNA]</scope>
    <source>
        <strain evidence="3">LMG 29540</strain>
    </source>
</reference>
<dbReference type="AlphaFoldDB" id="A0A1X7LSI8"/>